<comment type="caution">
    <text evidence="1">The sequence shown here is derived from an EMBL/GenBank/DDBJ whole genome shotgun (WGS) entry which is preliminary data.</text>
</comment>
<reference evidence="1 2" key="1">
    <citation type="submission" date="2018-07" db="EMBL/GenBank/DDBJ databases">
        <title>Genome sequence of Roseomonas fauriae ATCC 49958.</title>
        <authorList>
            <person name="Sant'Anna F.H."/>
            <person name="Baldani J.I."/>
            <person name="Zilli J.E."/>
            <person name="Reis V.M."/>
            <person name="Hartmann A."/>
            <person name="Cruz L."/>
            <person name="de Souza E.M."/>
            <person name="de Oliveira Pedrosa F."/>
            <person name="Passaglia L.M.P."/>
        </authorList>
    </citation>
    <scope>NUCLEOTIDE SEQUENCE [LARGE SCALE GENOMIC DNA]</scope>
    <source>
        <strain evidence="1 2">ATCC 49958</strain>
    </source>
</reference>
<evidence type="ECO:0000313" key="1">
    <source>
        <dbReference type="EMBL" id="KAA0685850.1"/>
    </source>
</evidence>
<name>A0A6L3B0Z8_AZOBR</name>
<evidence type="ECO:0000313" key="2">
    <source>
        <dbReference type="Proteomes" id="UP000476837"/>
    </source>
</evidence>
<sequence length="84" mass="9541">MSSIGRFKEADTDAILLPPAGLRSDYRYGRAAEVAFVLTQRVWHKGKPRLLLWTNGLAVSTGWPQRLKRCLTKDPGNCRRWKTG</sequence>
<dbReference type="Proteomes" id="UP000476837">
    <property type="component" value="Unassembled WGS sequence"/>
</dbReference>
<protein>
    <submittedName>
        <fullName evidence="1">Uncharacterized protein</fullName>
    </submittedName>
</protein>
<accession>A0A6L3B0Z8</accession>
<dbReference type="AlphaFoldDB" id="A0A6L3B0Z8"/>
<dbReference type="EMBL" id="QOKV01000006">
    <property type="protein sequence ID" value="KAA0685850.1"/>
    <property type="molecule type" value="Genomic_DNA"/>
</dbReference>
<organism evidence="1 2">
    <name type="scientific">Azospirillum brasilense</name>
    <dbReference type="NCBI Taxonomy" id="192"/>
    <lineage>
        <taxon>Bacteria</taxon>
        <taxon>Pseudomonadati</taxon>
        <taxon>Pseudomonadota</taxon>
        <taxon>Alphaproteobacteria</taxon>
        <taxon>Rhodospirillales</taxon>
        <taxon>Azospirillaceae</taxon>
        <taxon>Azospirillum</taxon>
    </lineage>
</organism>
<proteinExistence type="predicted"/>
<gene>
    <name evidence="1" type="ORF">DS837_12425</name>
</gene>